<evidence type="ECO:0000313" key="10">
    <source>
        <dbReference type="Proteomes" id="UP000237438"/>
    </source>
</evidence>
<name>A0A2S4PP38_9PEZI</name>
<reference evidence="9 10" key="1">
    <citation type="submission" date="2017-10" db="EMBL/GenBank/DDBJ databases">
        <title>Development of genomic resources for the powdery mildew, Erysiphe pulchra.</title>
        <authorList>
            <person name="Wadl P.A."/>
            <person name="Mack B.M."/>
            <person name="Moore G."/>
            <person name="Beltz S.B."/>
        </authorList>
    </citation>
    <scope>NUCLEOTIDE SEQUENCE [LARGE SCALE GENOMIC DNA]</scope>
    <source>
        <strain evidence="9">Cflorida</strain>
    </source>
</reference>
<feature type="compositionally biased region" description="Polar residues" evidence="7">
    <location>
        <begin position="569"/>
        <end position="578"/>
    </location>
</feature>
<feature type="non-terminal residue" evidence="9">
    <location>
        <position position="757"/>
    </location>
</feature>
<dbReference type="PROSITE" id="PS51299">
    <property type="entry name" value="HTH_APSES"/>
    <property type="match status" value="1"/>
</dbReference>
<keyword evidence="10" id="KW-1185">Reference proteome</keyword>
<keyword evidence="3" id="KW-0805">Transcription regulation</keyword>
<feature type="compositionally biased region" description="Polar residues" evidence="7">
    <location>
        <begin position="736"/>
        <end position="757"/>
    </location>
</feature>
<keyword evidence="2" id="KW-0749">Sporulation</keyword>
<dbReference type="STRING" id="225359.A0A2S4PP38"/>
<feature type="compositionally biased region" description="Polar residues" evidence="7">
    <location>
        <begin position="130"/>
        <end position="148"/>
    </location>
</feature>
<feature type="compositionally biased region" description="Polar residues" evidence="7">
    <location>
        <begin position="713"/>
        <end position="723"/>
    </location>
</feature>
<keyword evidence="5" id="KW-0804">Transcription</keyword>
<feature type="compositionally biased region" description="Low complexity" evidence="7">
    <location>
        <begin position="530"/>
        <end position="543"/>
    </location>
</feature>
<evidence type="ECO:0000256" key="4">
    <source>
        <dbReference type="ARBA" id="ARBA00023125"/>
    </source>
</evidence>
<dbReference type="GO" id="GO:0030435">
    <property type="term" value="P:sporulation resulting in formation of a cellular spore"/>
    <property type="evidence" value="ECO:0007669"/>
    <property type="project" value="UniProtKB-KW"/>
</dbReference>
<feature type="region of interest" description="Disordered" evidence="7">
    <location>
        <begin position="562"/>
        <end position="622"/>
    </location>
</feature>
<dbReference type="InterPro" id="IPR003163">
    <property type="entry name" value="Tscrpt_reg_HTH_APSES-type"/>
</dbReference>
<dbReference type="Proteomes" id="UP000237438">
    <property type="component" value="Unassembled WGS sequence"/>
</dbReference>
<dbReference type="FunFam" id="3.10.260.10:FF:000003">
    <property type="entry name" value="Ascospore maturation 1 protein"/>
    <property type="match status" value="1"/>
</dbReference>
<dbReference type="Gene3D" id="3.10.260.10">
    <property type="entry name" value="Transcription regulator HTH, APSES-type DNA-binding domain"/>
    <property type="match status" value="1"/>
</dbReference>
<feature type="compositionally biased region" description="Polar residues" evidence="7">
    <location>
        <begin position="32"/>
        <end position="49"/>
    </location>
</feature>
<gene>
    <name evidence="9" type="ORF">EPUL_005371</name>
</gene>
<dbReference type="InterPro" id="IPR036887">
    <property type="entry name" value="HTH_APSES_sf"/>
</dbReference>
<sequence>RGPADVPSYNHHAGQRSIYVTDRIPHLPLPQPQQAFSSGTSSPRLSSIGSSVALNGSSLSPYSTCPSSTGPKTPSPVLPNNAALSISLAQTPYSNTSPLGPNYTYAAATSQDSYPNMNHHSQDMYYPSHLSTAQSHHPSQAATSNAMSHFSPHQHPHHMQSNHPQYATSPTHYGQYNYPNGYTSQNSGNHQVSGNICHQGNVLPLPAPLSTSSNVITGQPYTTQQHVGFDLTGQIAPPGMKPKVTATLWEDEGSLCFQVEAKGVCVARREDNHMINGTKLLNVAGMTRGRRDGILKSEKHRHVVKIGPMHLKGVWIPFDRALEMANKEKITDILYPLFVQDIAQLLYHPANQSRANQVIAASERRKLDQEHIKNSMSHGLSTFHQHHPSMNIQGDPSHSLAPHPNWTRPSVDRAQNFPTPPTSASSVIGSISNHEGNFHWSSQCGMGNVNSAHNLQIESGISHSRSMPNTPASTPPGTTIQGIQYQQAAQSYDAPRHIYSAAPPPPPSSTTQQNIYSHSNIDHQTTPRYSSSSNISSNPSNNSTYLKSDIAPPSIRAAISELESHESKTSGSISQSHNQQHQGHDEEKEHEHDLEYTHGSEVSTSPNHLNTSTSSGRATPRTTVAPQAYYTQAQTYNSSPRPQASSSNLYNVISSERASPTNNHTTDVYSTTPEINSSNGYSNPQQQQQQQQQHLQNGSSLGKKRARADDDASSNGRGVSSENDAIKRRKILIPSNILTHENSGQIRSTPPINQRRR</sequence>
<comment type="caution">
    <text evidence="9">The sequence shown here is derived from an EMBL/GenBank/DDBJ whole genome shotgun (WGS) entry which is preliminary data.</text>
</comment>
<feature type="domain" description="HTH APSES-type" evidence="8">
    <location>
        <begin position="243"/>
        <end position="349"/>
    </location>
</feature>
<dbReference type="AlphaFoldDB" id="A0A2S4PP38"/>
<comment type="similarity">
    <text evidence="1">Belongs to the EFG1/PHD1/stuA family.</text>
</comment>
<dbReference type="SUPFAM" id="SSF54616">
    <property type="entry name" value="DNA-binding domain of Mlu1-box binding protein MBP1"/>
    <property type="match status" value="1"/>
</dbReference>
<dbReference type="OrthoDB" id="5407653at2759"/>
<evidence type="ECO:0000256" key="6">
    <source>
        <dbReference type="ARBA" id="ARBA00023321"/>
    </source>
</evidence>
<feature type="non-terminal residue" evidence="9">
    <location>
        <position position="1"/>
    </location>
</feature>
<evidence type="ECO:0000256" key="7">
    <source>
        <dbReference type="SAM" id="MobiDB-lite"/>
    </source>
</evidence>
<evidence type="ECO:0000256" key="2">
    <source>
        <dbReference type="ARBA" id="ARBA00022969"/>
    </source>
</evidence>
<organism evidence="9 10">
    <name type="scientific">Erysiphe pulchra</name>
    <dbReference type="NCBI Taxonomy" id="225359"/>
    <lineage>
        <taxon>Eukaryota</taxon>
        <taxon>Fungi</taxon>
        <taxon>Dikarya</taxon>
        <taxon>Ascomycota</taxon>
        <taxon>Pezizomycotina</taxon>
        <taxon>Leotiomycetes</taxon>
        <taxon>Erysiphales</taxon>
        <taxon>Erysiphaceae</taxon>
        <taxon>Erysiphe</taxon>
    </lineage>
</organism>
<keyword evidence="4" id="KW-0238">DNA-binding</keyword>
<dbReference type="EMBL" id="PEDP01001346">
    <property type="protein sequence ID" value="POS83800.1"/>
    <property type="molecule type" value="Genomic_DNA"/>
</dbReference>
<evidence type="ECO:0000259" key="8">
    <source>
        <dbReference type="PROSITE" id="PS51299"/>
    </source>
</evidence>
<evidence type="ECO:0000256" key="1">
    <source>
        <dbReference type="ARBA" id="ARBA00007247"/>
    </source>
</evidence>
<dbReference type="GO" id="GO:0048315">
    <property type="term" value="P:conidium formation"/>
    <property type="evidence" value="ECO:0007669"/>
    <property type="project" value="UniProtKB-KW"/>
</dbReference>
<evidence type="ECO:0000256" key="3">
    <source>
        <dbReference type="ARBA" id="ARBA00023015"/>
    </source>
</evidence>
<feature type="region of interest" description="Disordered" evidence="7">
    <location>
        <begin position="655"/>
        <end position="757"/>
    </location>
</feature>
<protein>
    <recommendedName>
        <fullName evidence="8">HTH APSES-type domain-containing protein</fullName>
    </recommendedName>
</protein>
<feature type="region of interest" description="Disordered" evidence="7">
    <location>
        <begin position="130"/>
        <end position="169"/>
    </location>
</feature>
<evidence type="ECO:0000313" key="9">
    <source>
        <dbReference type="EMBL" id="POS83800.1"/>
    </source>
</evidence>
<dbReference type="GO" id="GO:0045944">
    <property type="term" value="P:positive regulation of transcription by RNA polymerase II"/>
    <property type="evidence" value="ECO:0007669"/>
    <property type="project" value="TreeGrafter"/>
</dbReference>
<dbReference type="PANTHER" id="PTHR47792:SF1">
    <property type="entry name" value="PROTEIN SOK2-RELATED"/>
    <property type="match status" value="1"/>
</dbReference>
<feature type="compositionally biased region" description="Polar residues" evidence="7">
    <location>
        <begin position="655"/>
        <end position="684"/>
    </location>
</feature>
<feature type="region of interest" description="Disordered" evidence="7">
    <location>
        <begin position="522"/>
        <end position="548"/>
    </location>
</feature>
<dbReference type="GO" id="GO:0003700">
    <property type="term" value="F:DNA-binding transcription factor activity"/>
    <property type="evidence" value="ECO:0007669"/>
    <property type="project" value="TreeGrafter"/>
</dbReference>
<accession>A0A2S4PP38</accession>
<feature type="compositionally biased region" description="Basic and acidic residues" evidence="7">
    <location>
        <begin position="582"/>
        <end position="598"/>
    </location>
</feature>
<keyword evidence="6" id="KW-0183">Conidiation</keyword>
<feature type="region of interest" description="Disordered" evidence="7">
    <location>
        <begin position="26"/>
        <end position="49"/>
    </location>
</feature>
<proteinExistence type="inferred from homology"/>
<dbReference type="InterPro" id="IPR029790">
    <property type="entry name" value="EFG1/Phd1/StuA"/>
</dbReference>
<dbReference type="PANTHER" id="PTHR47792">
    <property type="entry name" value="PROTEIN SOK2-RELATED"/>
    <property type="match status" value="1"/>
</dbReference>
<feature type="compositionally biased region" description="Polar residues" evidence="7">
    <location>
        <begin position="600"/>
        <end position="622"/>
    </location>
</feature>
<dbReference type="InterPro" id="IPR018004">
    <property type="entry name" value="KilA/APSES_HTH"/>
</dbReference>
<dbReference type="Pfam" id="PF04383">
    <property type="entry name" value="KilA-N"/>
    <property type="match status" value="1"/>
</dbReference>
<dbReference type="GO" id="GO:0005634">
    <property type="term" value="C:nucleus"/>
    <property type="evidence" value="ECO:0007669"/>
    <property type="project" value="TreeGrafter"/>
</dbReference>
<dbReference type="GO" id="GO:0043565">
    <property type="term" value="F:sequence-specific DNA binding"/>
    <property type="evidence" value="ECO:0007669"/>
    <property type="project" value="TreeGrafter"/>
</dbReference>
<evidence type="ECO:0000256" key="5">
    <source>
        <dbReference type="ARBA" id="ARBA00023163"/>
    </source>
</evidence>
<dbReference type="SMART" id="SM01252">
    <property type="entry name" value="KilA-N"/>
    <property type="match status" value="1"/>
</dbReference>